<evidence type="ECO:0000313" key="1">
    <source>
        <dbReference type="EMBL" id="KOA66936.1"/>
    </source>
</evidence>
<comment type="caution">
    <text evidence="1">The sequence shown here is derived from an EMBL/GenBank/DDBJ whole genome shotgun (WGS) entry which is preliminary data.</text>
</comment>
<name>A0A0L7D4Y4_BIFBR</name>
<evidence type="ECO:0000313" key="2">
    <source>
        <dbReference type="Proteomes" id="UP000036802"/>
    </source>
</evidence>
<dbReference type="AlphaFoldDB" id="A0A0L7D4Y4"/>
<reference evidence="1 2" key="1">
    <citation type="journal article" date="2015" name="Int J Genomics">
        <title>Comparative Genomics Revealed Genetic Diversity and Species/Strain-Level Differences in Carbohydrate Metabolism of Three Probiotic Bifidobacterial Species.</title>
        <authorList>
            <person name="Odamaki T."/>
            <person name="Horigome A."/>
            <person name="Sugahara H."/>
            <person name="Hashikura N."/>
            <person name="Minami J."/>
            <person name="Xiao J.Z."/>
            <person name="Abe F."/>
        </authorList>
    </citation>
    <scope>NUCLEOTIDE SEQUENCE [LARGE SCALE GENOMIC DNA]</scope>
    <source>
        <strain evidence="1 2">MCC 1114</strain>
    </source>
</reference>
<gene>
    <name evidence="1" type="ORF">BBM1114_00215</name>
</gene>
<protein>
    <submittedName>
        <fullName evidence="1">Uncharacterized protein</fullName>
    </submittedName>
</protein>
<organism evidence="1 2">
    <name type="scientific">Bifidobacterium breve MCC 1114</name>
    <dbReference type="NCBI Taxonomy" id="1365964"/>
    <lineage>
        <taxon>Bacteria</taxon>
        <taxon>Bacillati</taxon>
        <taxon>Actinomycetota</taxon>
        <taxon>Actinomycetes</taxon>
        <taxon>Bifidobacteriales</taxon>
        <taxon>Bifidobacteriaceae</taxon>
        <taxon>Bifidobacterium</taxon>
    </lineage>
</organism>
<dbReference type="Proteomes" id="UP000036802">
    <property type="component" value="Unassembled WGS sequence"/>
</dbReference>
<dbReference type="EMBL" id="AVQC01000002">
    <property type="protein sequence ID" value="KOA66936.1"/>
    <property type="molecule type" value="Genomic_DNA"/>
</dbReference>
<accession>A0A0L7D4Y4</accession>
<proteinExistence type="predicted"/>
<sequence>MVWTQRNSKLSWIVTTVMILMQSTKSDMFALIMLLL</sequence>